<evidence type="ECO:0000256" key="1">
    <source>
        <dbReference type="SAM" id="MobiDB-lite"/>
    </source>
</evidence>
<name>A0ABW6RKP9_9ACTN</name>
<reference evidence="3 4" key="1">
    <citation type="submission" date="2024-10" db="EMBL/GenBank/DDBJ databases">
        <title>The Natural Products Discovery Center: Release of the First 8490 Sequenced Strains for Exploring Actinobacteria Biosynthetic Diversity.</title>
        <authorList>
            <person name="Kalkreuter E."/>
            <person name="Kautsar S.A."/>
            <person name="Yang D."/>
            <person name="Bader C.D."/>
            <person name="Teijaro C.N."/>
            <person name="Fluegel L."/>
            <person name="Davis C.M."/>
            <person name="Simpson J.R."/>
            <person name="Lauterbach L."/>
            <person name="Steele A.D."/>
            <person name="Gui C."/>
            <person name="Meng S."/>
            <person name="Li G."/>
            <person name="Viehrig K."/>
            <person name="Ye F."/>
            <person name="Su P."/>
            <person name="Kiefer A.F."/>
            <person name="Nichols A."/>
            <person name="Cepeda A.J."/>
            <person name="Yan W."/>
            <person name="Fan B."/>
            <person name="Jiang Y."/>
            <person name="Adhikari A."/>
            <person name="Zheng C.-J."/>
            <person name="Schuster L."/>
            <person name="Cowan T.M."/>
            <person name="Smanski M.J."/>
            <person name="Chevrette M.G."/>
            <person name="De Carvalho L.P.S."/>
            <person name="Shen B."/>
        </authorList>
    </citation>
    <scope>NUCLEOTIDE SEQUENCE [LARGE SCALE GENOMIC DNA]</scope>
    <source>
        <strain evidence="3 4">NPDC003029</strain>
    </source>
</reference>
<keyword evidence="2" id="KW-0732">Signal</keyword>
<evidence type="ECO:0000313" key="4">
    <source>
        <dbReference type="Proteomes" id="UP001601976"/>
    </source>
</evidence>
<accession>A0ABW6RKP9</accession>
<feature type="chain" id="PRO_5046401875" description="Secreted protein" evidence="2">
    <location>
        <begin position="28"/>
        <end position="183"/>
    </location>
</feature>
<dbReference type="Proteomes" id="UP001601976">
    <property type="component" value="Unassembled WGS sequence"/>
</dbReference>
<protein>
    <recommendedName>
        <fullName evidence="5">Secreted protein</fullName>
    </recommendedName>
</protein>
<comment type="caution">
    <text evidence="3">The sequence shown here is derived from an EMBL/GenBank/DDBJ whole genome shotgun (WGS) entry which is preliminary data.</text>
</comment>
<dbReference type="RefSeq" id="WP_355715164.1">
    <property type="nucleotide sequence ID" value="NZ_JBEXNP010000003.1"/>
</dbReference>
<proteinExistence type="predicted"/>
<feature type="region of interest" description="Disordered" evidence="1">
    <location>
        <begin position="30"/>
        <end position="49"/>
    </location>
</feature>
<evidence type="ECO:0008006" key="5">
    <source>
        <dbReference type="Google" id="ProtNLM"/>
    </source>
</evidence>
<evidence type="ECO:0000256" key="2">
    <source>
        <dbReference type="SAM" id="SignalP"/>
    </source>
</evidence>
<organism evidence="3 4">
    <name type="scientific">Streptomyces flavidovirens</name>
    <dbReference type="NCBI Taxonomy" id="67298"/>
    <lineage>
        <taxon>Bacteria</taxon>
        <taxon>Bacillati</taxon>
        <taxon>Actinomycetota</taxon>
        <taxon>Actinomycetes</taxon>
        <taxon>Kitasatosporales</taxon>
        <taxon>Streptomycetaceae</taxon>
        <taxon>Streptomyces</taxon>
    </lineage>
</organism>
<feature type="signal peptide" evidence="2">
    <location>
        <begin position="1"/>
        <end position="27"/>
    </location>
</feature>
<sequence>MRALRARLLRPASVIAALIAVALVGRAQDTAGAPASTGGAPDAKPPARKAALAAARNHLGLLSGGDWAAAWDGWSSQAQRQVPRDTYVRTHRICHPLLAVPFETVRAVPLDRRTVEIGWQGGGASGTLRMVSERGEWRVAPAPAQLNPYKNGPGAAVTVLRGRGECDARQAEARRTSSVRRMT</sequence>
<keyword evidence="4" id="KW-1185">Reference proteome</keyword>
<evidence type="ECO:0000313" key="3">
    <source>
        <dbReference type="EMBL" id="MFF3342115.1"/>
    </source>
</evidence>
<dbReference type="EMBL" id="JBIAPK010000008">
    <property type="protein sequence ID" value="MFF3342115.1"/>
    <property type="molecule type" value="Genomic_DNA"/>
</dbReference>
<gene>
    <name evidence="3" type="ORF">ACFYWW_25860</name>
</gene>